<dbReference type="GO" id="GO:0006396">
    <property type="term" value="P:RNA processing"/>
    <property type="evidence" value="ECO:0007669"/>
    <property type="project" value="InterPro"/>
</dbReference>
<feature type="non-terminal residue" evidence="1">
    <location>
        <position position="1"/>
    </location>
</feature>
<dbReference type="Gene3D" id="3.90.1860.10">
    <property type="entry name" value="tRNA-splicing ligase RtcB"/>
    <property type="match status" value="1"/>
</dbReference>
<sequence>CGRVDSRRWAKENLSLDEAQGRMAEKDIYYSKLPLDETKLAYKDPIIIEKSIADTADIVDRVYPIMVMKD</sequence>
<dbReference type="AlphaFoldDB" id="X0Y4Q3"/>
<dbReference type="InterPro" id="IPR036025">
    <property type="entry name" value="RtcB-like_sf"/>
</dbReference>
<gene>
    <name evidence="1" type="ORF">S01H1_75666</name>
</gene>
<dbReference type="EMBL" id="BARS01050720">
    <property type="protein sequence ID" value="GAG50914.1"/>
    <property type="molecule type" value="Genomic_DNA"/>
</dbReference>
<proteinExistence type="predicted"/>
<reference evidence="1" key="1">
    <citation type="journal article" date="2014" name="Front. Microbiol.">
        <title>High frequency of phylogenetically diverse reductive dehalogenase-homologous genes in deep subseafloor sedimentary metagenomes.</title>
        <authorList>
            <person name="Kawai M."/>
            <person name="Futagami T."/>
            <person name="Toyoda A."/>
            <person name="Takaki Y."/>
            <person name="Nishi S."/>
            <person name="Hori S."/>
            <person name="Arai W."/>
            <person name="Tsubouchi T."/>
            <person name="Morono Y."/>
            <person name="Uchiyama I."/>
            <person name="Ito T."/>
            <person name="Fujiyama A."/>
            <person name="Inagaki F."/>
            <person name="Takami H."/>
        </authorList>
    </citation>
    <scope>NUCLEOTIDE SEQUENCE</scope>
    <source>
        <strain evidence="1">Expedition CK06-06</strain>
    </source>
</reference>
<accession>X0Y4Q3</accession>
<protein>
    <recommendedName>
        <fullName evidence="2">3'-phosphate/5'-hydroxy nucleic acid ligase</fullName>
    </recommendedName>
</protein>
<name>X0Y4Q3_9ZZZZ</name>
<comment type="caution">
    <text evidence="1">The sequence shown here is derived from an EMBL/GenBank/DDBJ whole genome shotgun (WGS) entry which is preliminary data.</text>
</comment>
<evidence type="ECO:0008006" key="2">
    <source>
        <dbReference type="Google" id="ProtNLM"/>
    </source>
</evidence>
<organism evidence="1">
    <name type="scientific">marine sediment metagenome</name>
    <dbReference type="NCBI Taxonomy" id="412755"/>
    <lineage>
        <taxon>unclassified sequences</taxon>
        <taxon>metagenomes</taxon>
        <taxon>ecological metagenomes</taxon>
    </lineage>
</organism>
<evidence type="ECO:0000313" key="1">
    <source>
        <dbReference type="EMBL" id="GAG50914.1"/>
    </source>
</evidence>
<dbReference type="SUPFAM" id="SSF103365">
    <property type="entry name" value="Hypothetical protein PH1602"/>
    <property type="match status" value="1"/>
</dbReference>